<dbReference type="EMBL" id="HBEJ01010248">
    <property type="protein sequence ID" value="CAD8370560.1"/>
    <property type="molecule type" value="Transcribed_RNA"/>
</dbReference>
<proteinExistence type="predicted"/>
<feature type="region of interest" description="Disordered" evidence="1">
    <location>
        <begin position="73"/>
        <end position="103"/>
    </location>
</feature>
<reference evidence="2" key="1">
    <citation type="submission" date="2021-01" db="EMBL/GenBank/DDBJ databases">
        <authorList>
            <person name="Corre E."/>
            <person name="Pelletier E."/>
            <person name="Niang G."/>
            <person name="Scheremetjew M."/>
            <person name="Finn R."/>
            <person name="Kale V."/>
            <person name="Holt S."/>
            <person name="Cochrane G."/>
            <person name="Meng A."/>
            <person name="Brown T."/>
            <person name="Cohen L."/>
        </authorList>
    </citation>
    <scope>NUCLEOTIDE SEQUENCE</scope>
    <source>
        <strain evidence="2">CCMP3303</strain>
    </source>
</reference>
<dbReference type="AlphaFoldDB" id="A0A7S0APU7"/>
<evidence type="ECO:0000313" key="2">
    <source>
        <dbReference type="EMBL" id="CAD8370560.1"/>
    </source>
</evidence>
<sequence>MTTSTLIPTTFTLEIIPDDSAEPGTLNLPSDPIPAQLIGMDQAGDDWRQIHAETVSVAARTHAHEQNIDILKKKESNKRQEKSWDLFGGSSKKKKDKTKKGGDQLQNIEEQIEKESEAIAKDWDRLAHLVTYIGQKYGMYVEVMHTSKGKKFGLEMTVETGRAGFDAKAMIRYDYRRSGNGAWNLPLEQLFTTFESLNVSEVVWAEVWKEVNETVKDQLSADKEVSLLKKKFRYEELHLAYSNESGDARRIQNYVYKFESSLEGRQKATMESERSWKLLESKVTDLFLPFGLMPSLLVNDLGGAPMYRGLQFRKLS</sequence>
<name>A0A7S0APU7_9STRA</name>
<gene>
    <name evidence="2" type="ORF">MPOL1434_LOCUS6028</name>
</gene>
<protein>
    <submittedName>
        <fullName evidence="2">Uncharacterized protein</fullName>
    </submittedName>
</protein>
<feature type="compositionally biased region" description="Basic and acidic residues" evidence="1">
    <location>
        <begin position="73"/>
        <end position="84"/>
    </location>
</feature>
<evidence type="ECO:0000256" key="1">
    <source>
        <dbReference type="SAM" id="MobiDB-lite"/>
    </source>
</evidence>
<accession>A0A7S0APU7</accession>
<organism evidence="2">
    <name type="scientific">Minutocellus polymorphus</name>
    <dbReference type="NCBI Taxonomy" id="265543"/>
    <lineage>
        <taxon>Eukaryota</taxon>
        <taxon>Sar</taxon>
        <taxon>Stramenopiles</taxon>
        <taxon>Ochrophyta</taxon>
        <taxon>Bacillariophyta</taxon>
        <taxon>Mediophyceae</taxon>
        <taxon>Cymatosirophycidae</taxon>
        <taxon>Cymatosirales</taxon>
        <taxon>Cymatosiraceae</taxon>
        <taxon>Minutocellus</taxon>
    </lineage>
</organism>